<keyword evidence="1" id="KW-0812">Transmembrane</keyword>
<keyword evidence="3" id="KW-1185">Reference proteome</keyword>
<dbReference type="InterPro" id="IPR011044">
    <property type="entry name" value="Quino_amine_DH_bsu"/>
</dbReference>
<protein>
    <recommendedName>
        <fullName evidence="4">Bacterial repeat domain-containing protein</fullName>
    </recommendedName>
</protein>
<gene>
    <name evidence="2" type="ORF">N186_09185</name>
</gene>
<proteinExistence type="predicted"/>
<dbReference type="GeneID" id="16574479"/>
<dbReference type="HOGENOM" id="CLU_406907_0_0_2"/>
<dbReference type="PATRIC" id="fig|1365176.7.peg.1821"/>
<organism evidence="2 3">
    <name type="scientific">Thermofilum adornatum</name>
    <dbReference type="NCBI Taxonomy" id="1365176"/>
    <lineage>
        <taxon>Archaea</taxon>
        <taxon>Thermoproteota</taxon>
        <taxon>Thermoprotei</taxon>
        <taxon>Thermofilales</taxon>
        <taxon>Thermofilaceae</taxon>
        <taxon>Thermofilum</taxon>
    </lineage>
</organism>
<dbReference type="OrthoDB" id="30488at2157"/>
<dbReference type="KEGG" id="thb:N186_09185"/>
<dbReference type="AlphaFoldDB" id="S5ZG64"/>
<keyword evidence="1" id="KW-0472">Membrane</keyword>
<dbReference type="Proteomes" id="UP000015543">
    <property type="component" value="Chromosome"/>
</dbReference>
<dbReference type="EMBL" id="CP006646">
    <property type="protein sequence ID" value="AGT36173.1"/>
    <property type="molecule type" value="Genomic_DNA"/>
</dbReference>
<dbReference type="eggNOG" id="arCOG03671">
    <property type="taxonomic scope" value="Archaea"/>
</dbReference>
<evidence type="ECO:0000313" key="2">
    <source>
        <dbReference type="EMBL" id="AGT36173.1"/>
    </source>
</evidence>
<feature type="transmembrane region" description="Helical" evidence="1">
    <location>
        <begin position="647"/>
        <end position="665"/>
    </location>
</feature>
<dbReference type="SUPFAM" id="SSF50969">
    <property type="entry name" value="YVTN repeat-like/Quinoprotein amine dehydrogenase"/>
    <property type="match status" value="1"/>
</dbReference>
<keyword evidence="1" id="KW-1133">Transmembrane helix</keyword>
<accession>S5ZG64</accession>
<dbReference type="eggNOG" id="arCOG10888">
    <property type="taxonomic scope" value="Archaea"/>
</dbReference>
<name>S5ZG64_9CREN</name>
<evidence type="ECO:0000313" key="3">
    <source>
        <dbReference type="Proteomes" id="UP000015543"/>
    </source>
</evidence>
<sequence>MKLHWLVALATIVLASSFLVQAQPVVWRVFSDPSPSIDKALCTCLSGDNVYVIGVENGSTGRIEVRDKNTGNLIKVWRGKGEFYTCTVTGGTLYVGGGNVLATFSLELYEKGRVKLDYAVMQVATDGEYLYIAGWKRLRGNDTAWVIEKRDPALKLVKRYLYNPSIGDEWAWGVGVNPATGELWVVGELYNASSKRLATREGRALILNRELELQRELKIGGEAALAVAFDENGSAYILTAGDILKLSKAGEVQVASSEGLRPGWLLQPERFFNYILFRNLAEVSYSFFNDDDLYNFTNRADFPLGCGITLQGYFYLFSGELVDNRSNHALYVYDENLKNIFSFTLGGEAERDYEFPTGLAVTDGLNLYVAGSDCAKQGREGAKYDCRWVVYALRPAFPVNVTSNAPTQLAGAGWYSPRETVRITAPLTVEELPGVRYVFRMWKVEKPTGSASQANPSLELIVDAPVNLTAVYTRQYMVEVVSPNMLLRNLVRGEGWYDESTMATLSIRNAEVYFSGNVTQGYCTWGCSRASFEGWYKDGKLFSNNPSIVILPVNESVKLEARWRIQHYVGVITDRGSAEGEGWYDDGSYATVKLTATDVDAGLVTYRFERWEGLEAGDVVVERGTVRVLVNRPRSLVAVWREDYTRAYLLLGLLLAVVAVAVFAVKARKRAPSAR</sequence>
<dbReference type="RefSeq" id="WP_020963480.1">
    <property type="nucleotide sequence ID" value="NC_022093.1"/>
</dbReference>
<reference evidence="2 3" key="1">
    <citation type="journal article" date="2013" name="Genome Announc.">
        <title>Complete Genomic Sequence of 'Thermofilum adornatus' Strain 1910bT, a Hyperthermophilic Anaerobic Organotrophic Crenarchaeon.</title>
        <authorList>
            <person name="Dominova I.N."/>
            <person name="Kublanov I.V."/>
            <person name="Podosokorskaya O.A."/>
            <person name="Derbikova K.S."/>
            <person name="Patrushev M.V."/>
            <person name="Toshchakov S.V."/>
        </authorList>
    </citation>
    <scope>NUCLEOTIDE SEQUENCE [LARGE SCALE GENOMIC DNA]</scope>
    <source>
        <strain evidence="3">1910b</strain>
    </source>
</reference>
<evidence type="ECO:0000256" key="1">
    <source>
        <dbReference type="SAM" id="Phobius"/>
    </source>
</evidence>
<evidence type="ECO:0008006" key="4">
    <source>
        <dbReference type="Google" id="ProtNLM"/>
    </source>
</evidence>